<dbReference type="Pfam" id="PF24138">
    <property type="entry name" value="TPR_TNPO3_IPO13_2nd"/>
    <property type="match status" value="1"/>
</dbReference>
<reference evidence="6 7" key="1">
    <citation type="submission" date="2023-10" db="EMBL/GenBank/DDBJ databases">
        <authorList>
            <person name="Maclean D."/>
            <person name="Macfadyen A."/>
        </authorList>
    </citation>
    <scope>NUCLEOTIDE SEQUENCE [LARGE SCALE GENOMIC DNA]</scope>
</reference>
<dbReference type="GO" id="GO:0006606">
    <property type="term" value="P:protein import into nucleus"/>
    <property type="evidence" value="ECO:0007669"/>
    <property type="project" value="TreeGrafter"/>
</dbReference>
<comment type="similarity">
    <text evidence="2">Belongs to the importin beta family.</text>
</comment>
<proteinExistence type="inferred from homology"/>
<dbReference type="GO" id="GO:0005737">
    <property type="term" value="C:cytoplasm"/>
    <property type="evidence" value="ECO:0007669"/>
    <property type="project" value="TreeGrafter"/>
</dbReference>
<dbReference type="Gene3D" id="1.25.10.10">
    <property type="entry name" value="Leucine-rich Repeat Variant"/>
    <property type="match status" value="1"/>
</dbReference>
<protein>
    <recommendedName>
        <fullName evidence="5">Importin N-terminal domain-containing protein</fullName>
    </recommendedName>
</protein>
<evidence type="ECO:0000313" key="6">
    <source>
        <dbReference type="EMBL" id="CAK0785262.1"/>
    </source>
</evidence>
<dbReference type="InterPro" id="IPR057941">
    <property type="entry name" value="TPR_TNPO3_IPO13_2nd"/>
</dbReference>
<dbReference type="GO" id="GO:0005634">
    <property type="term" value="C:nucleus"/>
    <property type="evidence" value="ECO:0007669"/>
    <property type="project" value="UniProtKB-SubCell"/>
</dbReference>
<evidence type="ECO:0000256" key="3">
    <source>
        <dbReference type="ARBA" id="ARBA00022448"/>
    </source>
</evidence>
<dbReference type="InterPro" id="IPR013598">
    <property type="entry name" value="Exportin-1/Importin-b-like"/>
</dbReference>
<dbReference type="InterPro" id="IPR058537">
    <property type="entry name" value="TPR_TNPO3_IPO13_4th"/>
</dbReference>
<gene>
    <name evidence="6" type="ORF">CVIRNUC_008468</name>
</gene>
<dbReference type="InterPro" id="IPR011989">
    <property type="entry name" value="ARM-like"/>
</dbReference>
<evidence type="ECO:0000259" key="5">
    <source>
        <dbReference type="PROSITE" id="PS50166"/>
    </source>
</evidence>
<dbReference type="InterPro" id="IPR051345">
    <property type="entry name" value="Importin_beta-like_NTR"/>
</dbReference>
<organism evidence="6 7">
    <name type="scientific">Coccomyxa viridis</name>
    <dbReference type="NCBI Taxonomy" id="1274662"/>
    <lineage>
        <taxon>Eukaryota</taxon>
        <taxon>Viridiplantae</taxon>
        <taxon>Chlorophyta</taxon>
        <taxon>core chlorophytes</taxon>
        <taxon>Trebouxiophyceae</taxon>
        <taxon>Trebouxiophyceae incertae sedis</taxon>
        <taxon>Coccomyxaceae</taxon>
        <taxon>Coccomyxa</taxon>
    </lineage>
</organism>
<dbReference type="PANTHER" id="PTHR12363:SF33">
    <property type="entry name" value="IMPORTIN-13"/>
    <property type="match status" value="1"/>
</dbReference>
<dbReference type="SMART" id="SM00913">
    <property type="entry name" value="IBN_N"/>
    <property type="match status" value="1"/>
</dbReference>
<dbReference type="Pfam" id="PF03810">
    <property type="entry name" value="IBN_N"/>
    <property type="match status" value="1"/>
</dbReference>
<keyword evidence="4" id="KW-0539">Nucleus</keyword>
<dbReference type="Pfam" id="PF08389">
    <property type="entry name" value="Xpo1"/>
    <property type="match status" value="1"/>
</dbReference>
<comment type="caution">
    <text evidence="6">The sequence shown here is derived from an EMBL/GenBank/DDBJ whole genome shotgun (WGS) entry which is preliminary data.</text>
</comment>
<feature type="domain" description="Importin N-terminal" evidence="5">
    <location>
        <begin position="25"/>
        <end position="92"/>
    </location>
</feature>
<dbReference type="InterPro" id="IPR001494">
    <property type="entry name" value="Importin-beta_N"/>
</dbReference>
<sequence length="989" mass="106373">MSRQDLLSALQALHHHPDGIVKKQASTWLEQWGYTVEAWSICDNILHDANSTLEARIFCAQTLRTKVQRDYEELPEGAAESLRDSLLDLLLTHAASPPVRTQLCLAVAALVAHMPAAKWGPSGSLAWLVQHISKDGKEAAVPCLLDLLAILPQEAGSYRPAVRPQRRREMVQELVTALPNALQLLASLLQQPSGATPVAAKVLVAFAEWLKLGDAASLQGASLAQHPLLAAALEGLASESAFDEAVDATVELVYCTSSGGQPEPSMLPVVSIIVPSVMKQLPLFKRLLQEAVSGNDESEDIAKGLARVFAEVGEAYVSLIAAGGQEALQPVEALLAVASYPSNEIAEMSYTFWYRLSRHLTSPFASSDPIASLQNGGDQQRLELFKPAFSQLVALICGRVRYPEDWESLHQDERDDFKQQRYGVADTLLDAAGVLGGEAMLALLTRPLSAGAANGAGLDWRTAEAALYCVRSVNSKAPPPGDALLLQLFSSLPALPSVPLLRYTACMTVASYSSWLHDTTSLGSASQLMPQLLQMLTTELANAEVSGAAANALCQLCEECGTKLAPYLETLMALYQRVTSAGQASTSGGGPPPAIAEDSIQQIVQAVAMVVSDLPAEQRRAGLTALMSPIIAQLEAALQQPGTPRAAGEALNGGHSTSAQPNSCQDLAIVERLTTLFRFVTDAEAIAQALQRVWPLLEKGFTQHRGNVRAIERYARCPRYALRSSGKASAPLLPQLAQSLPDWFEGTRHSSFLYVASELVKVFGKDPTHRQQLGVLFGRLVSTSCGHLRSLVDVSSEPDICDDTFLLAGRGLSYCPAIVLTPRVLPTLLDSALAGILVQHRDACCSILSFLTRLFEPQLLLTCGPEAATEITRATTPRAPKMMRSLLAGALGGLPPTRVRDISDVMVTFLKATHEPGLKWFREAVQLIPEEAATSADRQHLEEAAVVASQTPTKSCMVFDDAMEEVSELVRRNRRSLDMAQKALLAGIT</sequence>
<dbReference type="PROSITE" id="PS50166">
    <property type="entry name" value="IMPORTIN_B_NT"/>
    <property type="match status" value="1"/>
</dbReference>
<evidence type="ECO:0000256" key="2">
    <source>
        <dbReference type="ARBA" id="ARBA00007991"/>
    </source>
</evidence>
<evidence type="ECO:0000313" key="7">
    <source>
        <dbReference type="Proteomes" id="UP001314263"/>
    </source>
</evidence>
<accession>A0AAV1IGD8</accession>
<dbReference type="InterPro" id="IPR016024">
    <property type="entry name" value="ARM-type_fold"/>
</dbReference>
<dbReference type="Proteomes" id="UP001314263">
    <property type="component" value="Unassembled WGS sequence"/>
</dbReference>
<evidence type="ECO:0000256" key="1">
    <source>
        <dbReference type="ARBA" id="ARBA00004123"/>
    </source>
</evidence>
<keyword evidence="3" id="KW-0813">Transport</keyword>
<dbReference type="GO" id="GO:0031267">
    <property type="term" value="F:small GTPase binding"/>
    <property type="evidence" value="ECO:0007669"/>
    <property type="project" value="InterPro"/>
</dbReference>
<dbReference type="Pfam" id="PF24139">
    <property type="entry name" value="TPR_TNPO3_IPO13_4th"/>
    <property type="match status" value="1"/>
</dbReference>
<dbReference type="EMBL" id="CAUYUE010000012">
    <property type="protein sequence ID" value="CAK0785262.1"/>
    <property type="molecule type" value="Genomic_DNA"/>
</dbReference>
<name>A0AAV1IGD8_9CHLO</name>
<comment type="subcellular location">
    <subcellularLocation>
        <location evidence="1">Nucleus</location>
    </subcellularLocation>
</comment>
<dbReference type="AlphaFoldDB" id="A0AAV1IGD8"/>
<keyword evidence="7" id="KW-1185">Reference proteome</keyword>
<evidence type="ECO:0000256" key="4">
    <source>
        <dbReference type="ARBA" id="ARBA00023242"/>
    </source>
</evidence>
<dbReference type="SUPFAM" id="SSF48371">
    <property type="entry name" value="ARM repeat"/>
    <property type="match status" value="1"/>
</dbReference>
<dbReference type="PANTHER" id="PTHR12363">
    <property type="entry name" value="TRANSPORTIN 3 AND IMPORTIN 13"/>
    <property type="match status" value="1"/>
</dbReference>